<protein>
    <submittedName>
        <fullName evidence="2">Uncharacterized protein</fullName>
    </submittedName>
</protein>
<feature type="non-terminal residue" evidence="2">
    <location>
        <position position="77"/>
    </location>
</feature>
<name>A0A699WF80_TANCI</name>
<feature type="region of interest" description="Disordered" evidence="1">
    <location>
        <begin position="38"/>
        <end position="77"/>
    </location>
</feature>
<organism evidence="2">
    <name type="scientific">Tanacetum cinerariifolium</name>
    <name type="common">Dalmatian daisy</name>
    <name type="synonym">Chrysanthemum cinerariifolium</name>
    <dbReference type="NCBI Taxonomy" id="118510"/>
    <lineage>
        <taxon>Eukaryota</taxon>
        <taxon>Viridiplantae</taxon>
        <taxon>Streptophyta</taxon>
        <taxon>Embryophyta</taxon>
        <taxon>Tracheophyta</taxon>
        <taxon>Spermatophyta</taxon>
        <taxon>Magnoliopsida</taxon>
        <taxon>eudicotyledons</taxon>
        <taxon>Gunneridae</taxon>
        <taxon>Pentapetalae</taxon>
        <taxon>asterids</taxon>
        <taxon>campanulids</taxon>
        <taxon>Asterales</taxon>
        <taxon>Asteraceae</taxon>
        <taxon>Asteroideae</taxon>
        <taxon>Anthemideae</taxon>
        <taxon>Anthemidinae</taxon>
        <taxon>Tanacetum</taxon>
    </lineage>
</organism>
<proteinExistence type="predicted"/>
<feature type="compositionally biased region" description="Polar residues" evidence="1">
    <location>
        <begin position="51"/>
        <end position="63"/>
    </location>
</feature>
<feature type="non-terminal residue" evidence="2">
    <location>
        <position position="1"/>
    </location>
</feature>
<evidence type="ECO:0000256" key="1">
    <source>
        <dbReference type="SAM" id="MobiDB-lite"/>
    </source>
</evidence>
<dbReference type="EMBL" id="BKCJ011635490">
    <property type="protein sequence ID" value="GFD44940.1"/>
    <property type="molecule type" value="Genomic_DNA"/>
</dbReference>
<feature type="compositionally biased region" description="Basic residues" evidence="1">
    <location>
        <begin position="1"/>
        <end position="18"/>
    </location>
</feature>
<comment type="caution">
    <text evidence="2">The sequence shown here is derived from an EMBL/GenBank/DDBJ whole genome shotgun (WGS) entry which is preliminary data.</text>
</comment>
<evidence type="ECO:0000313" key="2">
    <source>
        <dbReference type="EMBL" id="GFD44940.1"/>
    </source>
</evidence>
<feature type="region of interest" description="Disordered" evidence="1">
    <location>
        <begin position="1"/>
        <end position="22"/>
    </location>
</feature>
<reference evidence="2" key="1">
    <citation type="journal article" date="2019" name="Sci. Rep.">
        <title>Draft genome of Tanacetum cinerariifolium, the natural source of mosquito coil.</title>
        <authorList>
            <person name="Yamashiro T."/>
            <person name="Shiraishi A."/>
            <person name="Satake H."/>
            <person name="Nakayama K."/>
        </authorList>
    </citation>
    <scope>NUCLEOTIDE SEQUENCE</scope>
</reference>
<sequence length="77" mass="8033">DTKVKVMKVKHRKPHRGIKVSTPGSAGVGYVLRRLCSAKSSGKARDRNEDSPGNTVCGPTSSKGGIAGAKTGNVNDR</sequence>
<dbReference type="AlphaFoldDB" id="A0A699WF80"/>
<gene>
    <name evidence="2" type="ORF">Tci_916909</name>
</gene>
<accession>A0A699WF80</accession>